<sequence>MNFSFRQLTFQSFGSVGPALNFVALLPLIAYFSGTMMTLVVVIAFLISFISFMPIIFFSSRISDGSGYSAYAMYSLGLRVAIFTGLVYIMYSFLVIPNIIMFSSFFVQSFIISVNKIFLDLIFAAILLLLLAFPLLKRRNLAISVITAIGMIEILGILVLSIAMIIMRSHSAVSTVSTSVFSGNFWEGVLIGVLMFSGSGSGIFLFNRSGVPSSRLNRTLIVSYIITGIIMIFAAYALTVFLGSNINSYSLNPVILLKILGSDMGSIVPLLLLALLLLSSYNLMLSYSHALMNMYENFQGRILRKIKYVKSGKFITILLAVDVSIILISRSTIGFYNAFVVIAEVVSLSYVIVHLIVGISLFNSSKFSRGIRSVGLLSVTLLFIAMIGSLINSSSLFYLTILSFIVIILISIFGTIHISKDCAMEDKVIENTISS</sequence>
<dbReference type="RefSeq" id="WP_148689512.1">
    <property type="nucleotide sequence ID" value="NZ_LT671858.1"/>
</dbReference>
<feature type="transmembrane region" description="Helical" evidence="1">
    <location>
        <begin position="308"/>
        <end position="329"/>
    </location>
</feature>
<dbReference type="PIRSF" id="PIRSF006060">
    <property type="entry name" value="AA_transporter"/>
    <property type="match status" value="1"/>
</dbReference>
<feature type="transmembrane region" description="Helical" evidence="1">
    <location>
        <begin position="219"/>
        <end position="246"/>
    </location>
</feature>
<keyword evidence="1" id="KW-0812">Transmembrane</keyword>
<keyword evidence="1" id="KW-0472">Membrane</keyword>
<feature type="transmembrane region" description="Helical" evidence="1">
    <location>
        <begin position="374"/>
        <end position="391"/>
    </location>
</feature>
<protein>
    <submittedName>
        <fullName evidence="2">APC superfamily transporter</fullName>
    </submittedName>
</protein>
<feature type="transmembrane region" description="Helical" evidence="1">
    <location>
        <begin position="335"/>
        <end position="362"/>
    </location>
</feature>
<name>A0A1N5SMB9_9ARCH</name>
<reference evidence="2 3" key="1">
    <citation type="submission" date="2016-04" db="EMBL/GenBank/DDBJ databases">
        <authorList>
            <person name="Evans L.H."/>
            <person name="Alamgir A."/>
            <person name="Owens N."/>
            <person name="Weber N.D."/>
            <person name="Virtaneva K."/>
            <person name="Barbian K."/>
            <person name="Babar A."/>
            <person name="Rosenke K."/>
        </authorList>
    </citation>
    <scope>NUCLEOTIDE SEQUENCE [LARGE SCALE GENOMIC DNA]</scope>
    <source>
        <strain evidence="3">S5(T) (JCM 30642 \VKM B-2941)</strain>
    </source>
</reference>
<evidence type="ECO:0000313" key="2">
    <source>
        <dbReference type="EMBL" id="SIM37273.1"/>
    </source>
</evidence>
<feature type="transmembrane region" description="Helical" evidence="1">
    <location>
        <begin position="266"/>
        <end position="287"/>
    </location>
</feature>
<dbReference type="Proteomes" id="UP000195607">
    <property type="component" value="Chromosome I"/>
</dbReference>
<accession>A0A1N5SMB9</accession>
<keyword evidence="1" id="KW-1133">Transmembrane helix</keyword>
<dbReference type="GeneID" id="41587589"/>
<feature type="transmembrane region" description="Helical" evidence="1">
    <location>
        <begin position="397"/>
        <end position="418"/>
    </location>
</feature>
<feature type="transmembrane region" description="Helical" evidence="1">
    <location>
        <begin position="38"/>
        <end position="59"/>
    </location>
</feature>
<feature type="transmembrane region" description="Helical" evidence="1">
    <location>
        <begin position="80"/>
        <end position="105"/>
    </location>
</feature>
<feature type="transmembrane region" description="Helical" evidence="1">
    <location>
        <begin position="117"/>
        <end position="136"/>
    </location>
</feature>
<dbReference type="EMBL" id="LT671858">
    <property type="protein sequence ID" value="SIM37273.1"/>
    <property type="molecule type" value="Genomic_DNA"/>
</dbReference>
<evidence type="ECO:0000313" key="3">
    <source>
        <dbReference type="Proteomes" id="UP000195607"/>
    </source>
</evidence>
<dbReference type="AlphaFoldDB" id="A0A1N5SMB9"/>
<feature type="transmembrane region" description="Helical" evidence="1">
    <location>
        <begin position="143"/>
        <end position="166"/>
    </location>
</feature>
<gene>
    <name evidence="2" type="ORF">CSP5_0286</name>
</gene>
<feature type="transmembrane region" description="Helical" evidence="1">
    <location>
        <begin position="12"/>
        <end position="32"/>
    </location>
</feature>
<proteinExistence type="predicted"/>
<evidence type="ECO:0000256" key="1">
    <source>
        <dbReference type="SAM" id="Phobius"/>
    </source>
</evidence>
<feature type="transmembrane region" description="Helical" evidence="1">
    <location>
        <begin position="186"/>
        <end position="207"/>
    </location>
</feature>
<dbReference type="Gene3D" id="1.20.1740.10">
    <property type="entry name" value="Amino acid/polyamine transporter I"/>
    <property type="match status" value="1"/>
</dbReference>
<organism evidence="2 3">
    <name type="scientific">Cuniculiplasma divulgatum</name>
    <dbReference type="NCBI Taxonomy" id="1673428"/>
    <lineage>
        <taxon>Archaea</taxon>
        <taxon>Methanobacteriati</taxon>
        <taxon>Thermoplasmatota</taxon>
        <taxon>Thermoplasmata</taxon>
        <taxon>Thermoplasmatales</taxon>
        <taxon>Cuniculiplasmataceae</taxon>
        <taxon>Cuniculiplasma</taxon>
    </lineage>
</organism>